<comment type="caution">
    <text evidence="1">The sequence shown here is derived from an EMBL/GenBank/DDBJ whole genome shotgun (WGS) entry which is preliminary data.</text>
</comment>
<dbReference type="Proteomes" id="UP001195769">
    <property type="component" value="Unassembled WGS sequence"/>
</dbReference>
<dbReference type="AlphaFoldDB" id="A0AAD4HIU6"/>
<keyword evidence="2" id="KW-1185">Reference proteome</keyword>
<dbReference type="RefSeq" id="XP_041223337.1">
    <property type="nucleotide sequence ID" value="XM_041375427.1"/>
</dbReference>
<evidence type="ECO:0000313" key="2">
    <source>
        <dbReference type="Proteomes" id="UP001195769"/>
    </source>
</evidence>
<reference evidence="1" key="1">
    <citation type="journal article" date="2020" name="New Phytol.">
        <title>Comparative genomics reveals dynamic genome evolution in host specialist ectomycorrhizal fungi.</title>
        <authorList>
            <person name="Lofgren L.A."/>
            <person name="Nguyen N.H."/>
            <person name="Vilgalys R."/>
            <person name="Ruytinx J."/>
            <person name="Liao H.L."/>
            <person name="Branco S."/>
            <person name="Kuo A."/>
            <person name="LaButti K."/>
            <person name="Lipzen A."/>
            <person name="Andreopoulos W."/>
            <person name="Pangilinan J."/>
            <person name="Riley R."/>
            <person name="Hundley H."/>
            <person name="Na H."/>
            <person name="Barry K."/>
            <person name="Grigoriev I.V."/>
            <person name="Stajich J.E."/>
            <person name="Kennedy P.G."/>
        </authorList>
    </citation>
    <scope>NUCLEOTIDE SEQUENCE</scope>
    <source>
        <strain evidence="1">FC203</strain>
    </source>
</reference>
<organism evidence="1 2">
    <name type="scientific">Suillus fuscotomentosus</name>
    <dbReference type="NCBI Taxonomy" id="1912939"/>
    <lineage>
        <taxon>Eukaryota</taxon>
        <taxon>Fungi</taxon>
        <taxon>Dikarya</taxon>
        <taxon>Basidiomycota</taxon>
        <taxon>Agaricomycotina</taxon>
        <taxon>Agaricomycetes</taxon>
        <taxon>Agaricomycetidae</taxon>
        <taxon>Boletales</taxon>
        <taxon>Suillineae</taxon>
        <taxon>Suillaceae</taxon>
        <taxon>Suillus</taxon>
    </lineage>
</organism>
<evidence type="ECO:0000313" key="1">
    <source>
        <dbReference type="EMBL" id="KAG1897761.1"/>
    </source>
</evidence>
<sequence>MPLRQEELELRKGQANDCLEKLRQALSDRSVVLQEKLHSNKSIHHQGTRSTKELRKITLAINKHAQEYRRSRAAMQ</sequence>
<protein>
    <submittedName>
        <fullName evidence="1">Uncharacterized protein</fullName>
    </submittedName>
</protein>
<dbReference type="GeneID" id="64669725"/>
<proteinExistence type="predicted"/>
<name>A0AAD4HIU6_9AGAM</name>
<gene>
    <name evidence="1" type="ORF">F5891DRAFT_956770</name>
</gene>
<dbReference type="EMBL" id="JABBWK010000044">
    <property type="protein sequence ID" value="KAG1897761.1"/>
    <property type="molecule type" value="Genomic_DNA"/>
</dbReference>
<accession>A0AAD4HIU6</accession>